<dbReference type="SUPFAM" id="SSF53474">
    <property type="entry name" value="alpha/beta-Hydrolases"/>
    <property type="match status" value="1"/>
</dbReference>
<dbReference type="GO" id="GO:0047570">
    <property type="term" value="F:3-oxoadipate enol-lactonase activity"/>
    <property type="evidence" value="ECO:0007669"/>
    <property type="project" value="UniProtKB-EC"/>
</dbReference>
<dbReference type="InterPro" id="IPR000073">
    <property type="entry name" value="AB_hydrolase_1"/>
</dbReference>
<dbReference type="Gene3D" id="3.40.50.1820">
    <property type="entry name" value="alpha/beta hydrolase"/>
    <property type="match status" value="1"/>
</dbReference>
<evidence type="ECO:0000259" key="1">
    <source>
        <dbReference type="Pfam" id="PF00561"/>
    </source>
</evidence>
<dbReference type="RefSeq" id="WP_307022566.1">
    <property type="nucleotide sequence ID" value="NZ_JAUSUI010000010.1"/>
</dbReference>
<comment type="caution">
    <text evidence="2">The sequence shown here is derived from an EMBL/GenBank/DDBJ whole genome shotgun (WGS) entry which is preliminary data.</text>
</comment>
<dbReference type="InterPro" id="IPR029058">
    <property type="entry name" value="AB_hydrolase_fold"/>
</dbReference>
<dbReference type="PANTHER" id="PTHR43433:SF5">
    <property type="entry name" value="AB HYDROLASE-1 DOMAIN-CONTAINING PROTEIN"/>
    <property type="match status" value="1"/>
</dbReference>
<dbReference type="Pfam" id="PF00561">
    <property type="entry name" value="Abhydrolase_1"/>
    <property type="match status" value="1"/>
</dbReference>
<dbReference type="NCBIfam" id="TIGR02427">
    <property type="entry name" value="protocat_pcaD"/>
    <property type="match status" value="1"/>
</dbReference>
<proteinExistence type="predicted"/>
<reference evidence="2 3" key="1">
    <citation type="submission" date="2023-07" db="EMBL/GenBank/DDBJ databases">
        <title>Genomic Encyclopedia of Type Strains, Phase IV (KMG-IV): sequencing the most valuable type-strain genomes for metagenomic binning, comparative biology and taxonomic classification.</title>
        <authorList>
            <person name="Goeker M."/>
        </authorList>
    </citation>
    <scope>NUCLEOTIDE SEQUENCE [LARGE SCALE GENOMIC DNA]</scope>
    <source>
        <strain evidence="2 3">DSM 2457</strain>
    </source>
</reference>
<feature type="domain" description="AB hydrolase-1" evidence="1">
    <location>
        <begin position="23"/>
        <end position="246"/>
    </location>
</feature>
<name>A0ABU0BGJ9_9HYPH</name>
<dbReference type="EC" id="3.1.1.24" evidence="2"/>
<dbReference type="Proteomes" id="UP001224682">
    <property type="component" value="Unassembled WGS sequence"/>
</dbReference>
<keyword evidence="2" id="KW-0378">Hydrolase</keyword>
<dbReference type="PANTHER" id="PTHR43433">
    <property type="entry name" value="HYDROLASE, ALPHA/BETA FOLD FAMILY PROTEIN"/>
    <property type="match status" value="1"/>
</dbReference>
<dbReference type="PRINTS" id="PR00111">
    <property type="entry name" value="ABHYDROLASE"/>
</dbReference>
<evidence type="ECO:0000313" key="2">
    <source>
        <dbReference type="EMBL" id="MDQ0304968.1"/>
    </source>
</evidence>
<organism evidence="2 3">
    <name type="scientific">Ancylobacter polymorphus</name>
    <dbReference type="NCBI Taxonomy" id="223390"/>
    <lineage>
        <taxon>Bacteria</taxon>
        <taxon>Pseudomonadati</taxon>
        <taxon>Pseudomonadota</taxon>
        <taxon>Alphaproteobacteria</taxon>
        <taxon>Hyphomicrobiales</taxon>
        <taxon>Xanthobacteraceae</taxon>
        <taxon>Ancylobacter</taxon>
    </lineage>
</organism>
<accession>A0ABU0BGJ9</accession>
<keyword evidence="3" id="KW-1185">Reference proteome</keyword>
<sequence length="264" mass="27723">MAFARIGDQLLHYRLDGPAEARVLVFANSLGTDLRIWDAVAAGLDGRYRLLTYDKRGHGLSGAPPGPYPLDAHTGDLIGLLDQLGIERFGLVGISVGGMIAQALAARAPERVEALVLADTAARIGTPEMWNARIAAVEAGGLGAIADAVMQRWFSPSFIAERPVELDGWRNLLLRTPVEGYAGTCAAIRDADLSAAVATIARRTLVVAGADDQSTPPALVAATAALLPDGAFVTIPGAGHLPPIEQPAAFTHLLQRYFAEVGFA</sequence>
<gene>
    <name evidence="2" type="ORF">J2S75_004018</name>
</gene>
<dbReference type="EMBL" id="JAUSUI010000010">
    <property type="protein sequence ID" value="MDQ0304968.1"/>
    <property type="molecule type" value="Genomic_DNA"/>
</dbReference>
<dbReference type="InterPro" id="IPR050471">
    <property type="entry name" value="AB_hydrolase"/>
</dbReference>
<protein>
    <submittedName>
        <fullName evidence="2">3-oxoadipate enol-lactonase</fullName>
        <ecNumber evidence="2">3.1.1.24</ecNumber>
    </submittedName>
</protein>
<dbReference type="InterPro" id="IPR026968">
    <property type="entry name" value="PcaD/CatD"/>
</dbReference>
<evidence type="ECO:0000313" key="3">
    <source>
        <dbReference type="Proteomes" id="UP001224682"/>
    </source>
</evidence>